<sequence length="54" mass="6318">MSVILLHEFVHYGANTNGIGEYPQEFGDEFEKQAFKAFITKDNAGKYYYDFMQN</sequence>
<evidence type="ECO:0008006" key="3">
    <source>
        <dbReference type="Google" id="ProtNLM"/>
    </source>
</evidence>
<dbReference type="RefSeq" id="WP_124903536.1">
    <property type="nucleotide sequence ID" value="NZ_RQJP01000001.1"/>
</dbReference>
<proteinExistence type="predicted"/>
<keyword evidence="2" id="KW-1185">Reference proteome</keyword>
<reference evidence="1 2" key="1">
    <citation type="submission" date="2018-11" db="EMBL/GenBank/DDBJ databases">
        <authorList>
            <person name="Zhou Z."/>
            <person name="Wang G."/>
        </authorList>
    </citation>
    <scope>NUCLEOTIDE SEQUENCE [LARGE SCALE GENOMIC DNA]</scope>
    <source>
        <strain evidence="1 2">KCTC42998</strain>
    </source>
</reference>
<protein>
    <recommendedName>
        <fullName evidence="3">Tox-MPTase3 domain-containing protein</fullName>
    </recommendedName>
</protein>
<dbReference type="OrthoDB" id="878730at2"/>
<evidence type="ECO:0000313" key="2">
    <source>
        <dbReference type="Proteomes" id="UP000274271"/>
    </source>
</evidence>
<evidence type="ECO:0000313" key="1">
    <source>
        <dbReference type="EMBL" id="RRB17187.1"/>
    </source>
</evidence>
<name>A0A3P1CV08_9BACT</name>
<gene>
    <name evidence="1" type="ORF">EHT87_02585</name>
</gene>
<accession>A0A3P1CV08</accession>
<dbReference type="EMBL" id="RQJP01000001">
    <property type="protein sequence ID" value="RRB17187.1"/>
    <property type="molecule type" value="Genomic_DNA"/>
</dbReference>
<dbReference type="Proteomes" id="UP000274271">
    <property type="component" value="Unassembled WGS sequence"/>
</dbReference>
<comment type="caution">
    <text evidence="1">The sequence shown here is derived from an EMBL/GenBank/DDBJ whole genome shotgun (WGS) entry which is preliminary data.</text>
</comment>
<dbReference type="AlphaFoldDB" id="A0A3P1CV08"/>
<organism evidence="1 2">
    <name type="scientific">Larkinella knui</name>
    <dbReference type="NCBI Taxonomy" id="2025310"/>
    <lineage>
        <taxon>Bacteria</taxon>
        <taxon>Pseudomonadati</taxon>
        <taxon>Bacteroidota</taxon>
        <taxon>Cytophagia</taxon>
        <taxon>Cytophagales</taxon>
        <taxon>Spirosomataceae</taxon>
        <taxon>Larkinella</taxon>
    </lineage>
</organism>